<dbReference type="PANTHER" id="PTHR33568:SF3">
    <property type="entry name" value="DNA-DIRECTED DNA POLYMERASE"/>
    <property type="match status" value="1"/>
</dbReference>
<dbReference type="OrthoDB" id="6119432at2759"/>
<gene>
    <name evidence="1" type="ORF">BDFB_014369</name>
</gene>
<keyword evidence="2" id="KW-1185">Reference proteome</keyword>
<protein>
    <submittedName>
        <fullName evidence="1">Uncharacterized protein</fullName>
    </submittedName>
</protein>
<comment type="caution">
    <text evidence="1">The sequence shown here is derived from an EMBL/GenBank/DDBJ whole genome shotgun (WGS) entry which is preliminary data.</text>
</comment>
<name>A0A482W6H1_ASBVE</name>
<organism evidence="1 2">
    <name type="scientific">Asbolus verrucosus</name>
    <name type="common">Desert ironclad beetle</name>
    <dbReference type="NCBI Taxonomy" id="1661398"/>
    <lineage>
        <taxon>Eukaryota</taxon>
        <taxon>Metazoa</taxon>
        <taxon>Ecdysozoa</taxon>
        <taxon>Arthropoda</taxon>
        <taxon>Hexapoda</taxon>
        <taxon>Insecta</taxon>
        <taxon>Pterygota</taxon>
        <taxon>Neoptera</taxon>
        <taxon>Endopterygota</taxon>
        <taxon>Coleoptera</taxon>
        <taxon>Polyphaga</taxon>
        <taxon>Cucujiformia</taxon>
        <taxon>Tenebrionidae</taxon>
        <taxon>Pimeliinae</taxon>
        <taxon>Asbolus</taxon>
    </lineage>
</organism>
<proteinExistence type="predicted"/>
<feature type="non-terminal residue" evidence="1">
    <location>
        <position position="90"/>
    </location>
</feature>
<dbReference type="PANTHER" id="PTHR33568">
    <property type="entry name" value="DNA POLYMERASE"/>
    <property type="match status" value="1"/>
</dbReference>
<dbReference type="Proteomes" id="UP000292052">
    <property type="component" value="Unassembled WGS sequence"/>
</dbReference>
<evidence type="ECO:0000313" key="2">
    <source>
        <dbReference type="Proteomes" id="UP000292052"/>
    </source>
</evidence>
<dbReference type="AlphaFoldDB" id="A0A482W6H1"/>
<reference evidence="1 2" key="1">
    <citation type="submission" date="2017-03" db="EMBL/GenBank/DDBJ databases">
        <title>Genome of the blue death feigning beetle - Asbolus verrucosus.</title>
        <authorList>
            <person name="Rider S.D."/>
        </authorList>
    </citation>
    <scope>NUCLEOTIDE SEQUENCE [LARGE SCALE GENOMIC DNA]</scope>
    <source>
        <strain evidence="1">Butters</strain>
        <tissue evidence="1">Head and leg muscle</tissue>
    </source>
</reference>
<evidence type="ECO:0000313" key="1">
    <source>
        <dbReference type="EMBL" id="RZC40724.1"/>
    </source>
</evidence>
<sequence>MKTAGYNLIEMWECNWTKSKEYTEEMKRIEKEFEKFEERSPRNAFFGRTDATELKVKRKKMKYINICSLYLAVQCYDDYPVGDPTKIFKP</sequence>
<dbReference type="EMBL" id="QDEB01023679">
    <property type="protein sequence ID" value="RZC40724.1"/>
    <property type="molecule type" value="Genomic_DNA"/>
</dbReference>
<accession>A0A482W6H1</accession>